<evidence type="ECO:0000313" key="1">
    <source>
        <dbReference type="EMBL" id="OAD20074.1"/>
    </source>
</evidence>
<dbReference type="EMBL" id="LUTY01002561">
    <property type="protein sequence ID" value="OAD20074.1"/>
    <property type="molecule type" value="Genomic_DNA"/>
</dbReference>
<keyword evidence="2" id="KW-1185">Reference proteome</keyword>
<dbReference type="PATRIC" id="fig|1003181.4.peg.5597"/>
<protein>
    <recommendedName>
        <fullName evidence="3">DUF4276 family protein</fullName>
    </recommendedName>
</protein>
<name>A0A176RWF9_9GAMM</name>
<comment type="caution">
    <text evidence="1">The sequence shown here is derived from an EMBL/GenBank/DDBJ whole genome shotgun (WGS) entry which is preliminary data.</text>
</comment>
<proteinExistence type="predicted"/>
<dbReference type="Proteomes" id="UP000076962">
    <property type="component" value="Unassembled WGS sequence"/>
</dbReference>
<reference evidence="1 2" key="1">
    <citation type="submission" date="2016-05" db="EMBL/GenBank/DDBJ databases">
        <title>Single-cell genome of chain-forming Candidatus Thiomargarita nelsonii and comparison to other large sulfur-oxidizing bacteria.</title>
        <authorList>
            <person name="Winkel M."/>
            <person name="Salman V."/>
            <person name="Woyke T."/>
            <person name="Schulz-Vogt H."/>
            <person name="Richter M."/>
            <person name="Flood B."/>
            <person name="Bailey J."/>
            <person name="Amann R."/>
            <person name="Mussmann M."/>
        </authorList>
    </citation>
    <scope>NUCLEOTIDE SEQUENCE [LARGE SCALE GENOMIC DNA]</scope>
    <source>
        <strain evidence="1 2">THI036</strain>
    </source>
</reference>
<dbReference type="AlphaFoldDB" id="A0A176RWF9"/>
<evidence type="ECO:0008006" key="3">
    <source>
        <dbReference type="Google" id="ProtNLM"/>
    </source>
</evidence>
<evidence type="ECO:0000313" key="2">
    <source>
        <dbReference type="Proteomes" id="UP000076962"/>
    </source>
</evidence>
<sequence>MRPGIFSMVKLGEMNHTTLVIGFYAEGPTDIRFLSKVILRTTEQIILNRSSSVISVLEPFPIEVDKTGDRVQEILQAATKAAGYNILIIHADADDKTDKKAFKERINPGFQSVQQDENEEFCKNLVAIVPVQMTEAWMVADKEALKEELGTQKNNQELGLTFPLKQVEKIADPKSKIQEIIRIAFKDLPARRRKVQISSLYSPLGQQVSLDILEQLPSYLKFKTNLTNALIKLNYISLKTTKPR</sequence>
<gene>
    <name evidence="1" type="ORF">THIOM_004244</name>
</gene>
<accession>A0A176RWF9</accession>
<organism evidence="1 2">
    <name type="scientific">Candidatus Thiomargarita nelsonii</name>
    <dbReference type="NCBI Taxonomy" id="1003181"/>
    <lineage>
        <taxon>Bacteria</taxon>
        <taxon>Pseudomonadati</taxon>
        <taxon>Pseudomonadota</taxon>
        <taxon>Gammaproteobacteria</taxon>
        <taxon>Thiotrichales</taxon>
        <taxon>Thiotrichaceae</taxon>
        <taxon>Thiomargarita</taxon>
    </lineage>
</organism>